<keyword evidence="2" id="KW-1185">Reference proteome</keyword>
<dbReference type="EMBL" id="CP016895">
    <property type="protein sequence ID" value="AOA57730.1"/>
    <property type="molecule type" value="Genomic_DNA"/>
</dbReference>
<reference evidence="1 2" key="1">
    <citation type="submission" date="2016-08" db="EMBL/GenBank/DDBJ databases">
        <authorList>
            <person name="Seilhamer J.J."/>
        </authorList>
    </citation>
    <scope>NUCLEOTIDE SEQUENCE [LARGE SCALE GENOMIC DNA]</scope>
    <source>
        <strain evidence="1 2">BRTC-1</strain>
    </source>
</reference>
<sequence>MLKPKLLNLKPQNEAVKKRVDEKKRMVLFETDPPHVCSLELNIALYGDFVELSMMKIAKFIDNVLDFYGEIILLYFISL</sequence>
<dbReference type="AlphaFoldDB" id="A0A1B2LXS2"/>
<protein>
    <submittedName>
        <fullName evidence="1">Uncharacterized protein</fullName>
    </submittedName>
</protein>
<organism evidence="1 2">
    <name type="scientific">Acinetobacter larvae</name>
    <dbReference type="NCBI Taxonomy" id="1789224"/>
    <lineage>
        <taxon>Bacteria</taxon>
        <taxon>Pseudomonadati</taxon>
        <taxon>Pseudomonadota</taxon>
        <taxon>Gammaproteobacteria</taxon>
        <taxon>Moraxellales</taxon>
        <taxon>Moraxellaceae</taxon>
        <taxon>Acinetobacter</taxon>
    </lineage>
</organism>
<proteinExistence type="predicted"/>
<dbReference type="STRING" id="1789224.BFG52_04725"/>
<gene>
    <name evidence="1" type="ORF">BFG52_04725</name>
</gene>
<name>A0A1B2LXS2_9GAMM</name>
<accession>A0A1B2LXS2</accession>
<dbReference type="KEGG" id="ala:BFG52_04725"/>
<evidence type="ECO:0000313" key="1">
    <source>
        <dbReference type="EMBL" id="AOA57730.1"/>
    </source>
</evidence>
<dbReference type="Proteomes" id="UP000093391">
    <property type="component" value="Chromosome"/>
</dbReference>
<evidence type="ECO:0000313" key="2">
    <source>
        <dbReference type="Proteomes" id="UP000093391"/>
    </source>
</evidence>